<keyword evidence="6" id="KW-1185">Reference proteome</keyword>
<evidence type="ECO:0000256" key="1">
    <source>
        <dbReference type="ARBA" id="ARBA00038357"/>
    </source>
</evidence>
<feature type="transmembrane region" description="Helical" evidence="3">
    <location>
        <begin position="96"/>
        <end position="119"/>
    </location>
</feature>
<reference evidence="5 6" key="1">
    <citation type="submission" date="2019-02" db="EMBL/GenBank/DDBJ databases">
        <title>Genome sequencing of the rare red list fungi Dentipellis fragilis.</title>
        <authorList>
            <person name="Buettner E."/>
            <person name="Kellner H."/>
        </authorList>
    </citation>
    <scope>NUCLEOTIDE SEQUENCE [LARGE SCALE GENOMIC DNA]</scope>
    <source>
        <strain evidence="5 6">DSM 105465</strain>
    </source>
</reference>
<evidence type="ECO:0000313" key="6">
    <source>
        <dbReference type="Proteomes" id="UP000298327"/>
    </source>
</evidence>
<keyword evidence="3" id="KW-1133">Transmembrane helix</keyword>
<feature type="region of interest" description="Disordered" evidence="2">
    <location>
        <begin position="231"/>
        <end position="284"/>
    </location>
</feature>
<gene>
    <name evidence="5" type="ORF">EVG20_g7322</name>
</gene>
<dbReference type="OrthoDB" id="10257697at2759"/>
<dbReference type="InterPro" id="IPR050577">
    <property type="entry name" value="MAPR/NEUFC/NENF-like"/>
</dbReference>
<comment type="caution">
    <text evidence="5">The sequence shown here is derived from an EMBL/GenBank/DDBJ whole genome shotgun (WGS) entry which is preliminary data.</text>
</comment>
<feature type="compositionally biased region" description="Basic and acidic residues" evidence="2">
    <location>
        <begin position="272"/>
        <end position="284"/>
    </location>
</feature>
<dbReference type="Proteomes" id="UP000298327">
    <property type="component" value="Unassembled WGS sequence"/>
</dbReference>
<dbReference type="AlphaFoldDB" id="A0A4Y9YET7"/>
<dbReference type="PANTHER" id="PTHR10281:SF76">
    <property type="entry name" value="CALCUTTA CUP-RELATED"/>
    <property type="match status" value="1"/>
</dbReference>
<evidence type="ECO:0000313" key="5">
    <source>
        <dbReference type="EMBL" id="TFY60712.1"/>
    </source>
</evidence>
<dbReference type="GO" id="GO:0012505">
    <property type="term" value="C:endomembrane system"/>
    <property type="evidence" value="ECO:0007669"/>
    <property type="project" value="TreeGrafter"/>
</dbReference>
<dbReference type="Pfam" id="PF00173">
    <property type="entry name" value="Cyt-b5"/>
    <property type="match status" value="1"/>
</dbReference>
<protein>
    <recommendedName>
        <fullName evidence="4">Cytochrome b5 heme-binding domain-containing protein</fullName>
    </recommendedName>
</protein>
<dbReference type="InterPro" id="IPR001199">
    <property type="entry name" value="Cyt_B5-like_heme/steroid-bd"/>
</dbReference>
<dbReference type="GO" id="GO:0016020">
    <property type="term" value="C:membrane"/>
    <property type="evidence" value="ECO:0007669"/>
    <property type="project" value="TreeGrafter"/>
</dbReference>
<dbReference type="EMBL" id="SEOQ01000548">
    <property type="protein sequence ID" value="TFY60712.1"/>
    <property type="molecule type" value="Genomic_DNA"/>
</dbReference>
<dbReference type="Gene3D" id="3.10.120.10">
    <property type="entry name" value="Cytochrome b5-like heme/steroid binding domain"/>
    <property type="match status" value="1"/>
</dbReference>
<dbReference type="SMART" id="SM01117">
    <property type="entry name" value="Cyt-b5"/>
    <property type="match status" value="1"/>
</dbReference>
<evidence type="ECO:0000256" key="2">
    <source>
        <dbReference type="SAM" id="MobiDB-lite"/>
    </source>
</evidence>
<evidence type="ECO:0000256" key="3">
    <source>
        <dbReference type="SAM" id="Phobius"/>
    </source>
</evidence>
<evidence type="ECO:0000259" key="4">
    <source>
        <dbReference type="SMART" id="SM01117"/>
    </source>
</evidence>
<organism evidence="5 6">
    <name type="scientific">Dentipellis fragilis</name>
    <dbReference type="NCBI Taxonomy" id="205917"/>
    <lineage>
        <taxon>Eukaryota</taxon>
        <taxon>Fungi</taxon>
        <taxon>Dikarya</taxon>
        <taxon>Basidiomycota</taxon>
        <taxon>Agaricomycotina</taxon>
        <taxon>Agaricomycetes</taxon>
        <taxon>Russulales</taxon>
        <taxon>Hericiaceae</taxon>
        <taxon>Dentipellis</taxon>
    </lineage>
</organism>
<keyword evidence="3" id="KW-0472">Membrane</keyword>
<feature type="domain" description="Cytochrome b5 heme-binding" evidence="4">
    <location>
        <begin position="137"/>
        <end position="234"/>
    </location>
</feature>
<dbReference type="SUPFAM" id="SSF55856">
    <property type="entry name" value="Cytochrome b5-like heme/steroid binding domain"/>
    <property type="match status" value="1"/>
</dbReference>
<name>A0A4Y9YET7_9AGAM</name>
<dbReference type="PANTHER" id="PTHR10281">
    <property type="entry name" value="MEMBRANE-ASSOCIATED PROGESTERONE RECEPTOR COMPONENT-RELATED"/>
    <property type="match status" value="1"/>
</dbReference>
<proteinExistence type="inferred from homology"/>
<keyword evidence="3" id="KW-0812">Transmembrane</keyword>
<feature type="region of interest" description="Disordered" evidence="2">
    <location>
        <begin position="1"/>
        <end position="32"/>
    </location>
</feature>
<dbReference type="InterPro" id="IPR036400">
    <property type="entry name" value="Cyt_B5-like_heme/steroid_sf"/>
</dbReference>
<sequence length="284" mass="32216">MSWIGNLEGNADPNYRDEGPKVADPSIPNRMVSTKSANQPFLAYKQYREQQQQRHDAWLVRKKERDEKLARGEEAGPEEPDPTAERDIGLRELLRFLVLSLLVVLLAGKFVTGDFLWGYEGKWTNLKTYFPPTQRLFSERSLSLYDGTDPDRPIYLAIDGEVYDVSSNPRVYGPGGSYHIMAGKDAARAFGTGCFATHQTHDLRGLSESELRGVEHWKKFFKDHKTYHRIGHVNHPPIDPELPIPEHCNPKKAQSADPKKQTSEFAGPKQPDPAKAKAQKHEEL</sequence>
<comment type="similarity">
    <text evidence="1">Belongs to the cytochrome b5 family. MAPR subfamily.</text>
</comment>
<accession>A0A4Y9YET7</accession>